<dbReference type="GO" id="GO:0016301">
    <property type="term" value="F:kinase activity"/>
    <property type="evidence" value="ECO:0007669"/>
    <property type="project" value="UniProtKB-KW"/>
</dbReference>
<organism evidence="9 10">
    <name type="scientific">Frondihabitans australicus</name>
    <dbReference type="NCBI Taxonomy" id="386892"/>
    <lineage>
        <taxon>Bacteria</taxon>
        <taxon>Bacillati</taxon>
        <taxon>Actinomycetota</taxon>
        <taxon>Actinomycetes</taxon>
        <taxon>Micrococcales</taxon>
        <taxon>Microbacteriaceae</taxon>
        <taxon>Frondihabitans</taxon>
    </lineage>
</organism>
<name>A0A495IEG3_9MICO</name>
<accession>A0A495IEG3</accession>
<dbReference type="Pfam" id="PF07005">
    <property type="entry name" value="SBD_N"/>
    <property type="match status" value="1"/>
</dbReference>
<evidence type="ECO:0000256" key="5">
    <source>
        <dbReference type="ARBA" id="ARBA00022840"/>
    </source>
</evidence>
<evidence type="ECO:0000256" key="3">
    <source>
        <dbReference type="ARBA" id="ARBA00022741"/>
    </source>
</evidence>
<dbReference type="RefSeq" id="WP_121368380.1">
    <property type="nucleotide sequence ID" value="NZ_RBKS01000001.1"/>
</dbReference>
<gene>
    <name evidence="9" type="ORF">C8E83_0618</name>
</gene>
<dbReference type="InterPro" id="IPR010737">
    <property type="entry name" value="4-carb_acid_sugar_kinase_N"/>
</dbReference>
<protein>
    <submittedName>
        <fullName evidence="9">Uncharacterized protein YgbK (DUF1537 family)</fullName>
    </submittedName>
</protein>
<keyword evidence="2" id="KW-0808">Transferase</keyword>
<dbReference type="Proteomes" id="UP000280008">
    <property type="component" value="Unassembled WGS sequence"/>
</dbReference>
<dbReference type="Pfam" id="PF17042">
    <property type="entry name" value="NBD_C"/>
    <property type="match status" value="1"/>
</dbReference>
<dbReference type="SUPFAM" id="SSF142764">
    <property type="entry name" value="YgbK-like"/>
    <property type="match status" value="1"/>
</dbReference>
<comment type="caution">
    <text evidence="9">The sequence shown here is derived from an EMBL/GenBank/DDBJ whole genome shotgun (WGS) entry which is preliminary data.</text>
</comment>
<dbReference type="EMBL" id="RBKS01000001">
    <property type="protein sequence ID" value="RKR73525.1"/>
    <property type="molecule type" value="Genomic_DNA"/>
</dbReference>
<dbReference type="InterPro" id="IPR042213">
    <property type="entry name" value="NBD_C_sf"/>
</dbReference>
<evidence type="ECO:0000256" key="2">
    <source>
        <dbReference type="ARBA" id="ARBA00022679"/>
    </source>
</evidence>
<evidence type="ECO:0000313" key="10">
    <source>
        <dbReference type="Proteomes" id="UP000280008"/>
    </source>
</evidence>
<comment type="similarity">
    <text evidence="1">Belongs to the four-carbon acid sugar kinase family.</text>
</comment>
<keyword evidence="3" id="KW-0547">Nucleotide-binding</keyword>
<dbReference type="Gene3D" id="3.40.980.20">
    <property type="entry name" value="Four-carbon acid sugar kinase, nucleotide binding domain"/>
    <property type="match status" value="1"/>
</dbReference>
<evidence type="ECO:0000256" key="6">
    <source>
        <dbReference type="ARBA" id="ARBA00023277"/>
    </source>
</evidence>
<dbReference type="OrthoDB" id="153193at2"/>
<dbReference type="Gene3D" id="3.40.50.10840">
    <property type="entry name" value="Putative sugar-binding, N-terminal domain"/>
    <property type="match status" value="1"/>
</dbReference>
<evidence type="ECO:0000259" key="7">
    <source>
        <dbReference type="Pfam" id="PF07005"/>
    </source>
</evidence>
<evidence type="ECO:0000256" key="1">
    <source>
        <dbReference type="ARBA" id="ARBA00005715"/>
    </source>
</evidence>
<sequence>MSQQRLTVVLDDDPTGTQMATDVTVLLDWSAEAIADVLRAERAVYVQTNSRAIDESAARALAADLRAAIDQAAQELAEPVLVVLRGDSTLRGHVFAESDAFLGDAGRILFVPAFPQGGRTTIGGVHRVRIDGVDVPAGETEFAGDPVFGFHSSNLVEWVAEKGERAAFTVSLAELRDSDREPGAAVADALAAAAPGEVVAPDAETDDDVRLIHAGLELALGRGVHVVVRSAATLAALCAGRLSDGFLPRPVVTAAPAALVVCGSHTGAATEQLDRLVAHLGVTPVEVSTDDALREPEAAGRAAAAQARRSLETARVVILSTERQRRAADDTLQHGERVMRALMVAARELAPGFAVVVSKGGITSAEVARTAIGAERAHVRGQIAPGISVWSLDGAAGPTTQIVVPGNVGGAETLVDALAAVGHGAAG</sequence>
<proteinExistence type="inferred from homology"/>
<reference evidence="9 10" key="1">
    <citation type="submission" date="2018-10" db="EMBL/GenBank/DDBJ databases">
        <title>Sequencing the genomes of 1000 actinobacteria strains.</title>
        <authorList>
            <person name="Klenk H.-P."/>
        </authorList>
    </citation>
    <scope>NUCLEOTIDE SEQUENCE [LARGE SCALE GENOMIC DNA]</scope>
    <source>
        <strain evidence="9 10">DSM 17894</strain>
    </source>
</reference>
<evidence type="ECO:0000256" key="4">
    <source>
        <dbReference type="ARBA" id="ARBA00022777"/>
    </source>
</evidence>
<keyword evidence="4" id="KW-0418">Kinase</keyword>
<feature type="domain" description="Four-carbon acid sugar kinase N-terminal" evidence="7">
    <location>
        <begin position="8"/>
        <end position="236"/>
    </location>
</feature>
<feature type="domain" description="Four-carbon acid sugar kinase nucleotide binding" evidence="8">
    <location>
        <begin position="259"/>
        <end position="414"/>
    </location>
</feature>
<dbReference type="InterPro" id="IPR031475">
    <property type="entry name" value="NBD_C"/>
</dbReference>
<evidence type="ECO:0000259" key="8">
    <source>
        <dbReference type="Pfam" id="PF17042"/>
    </source>
</evidence>
<dbReference type="GO" id="GO:0005524">
    <property type="term" value="F:ATP binding"/>
    <property type="evidence" value="ECO:0007669"/>
    <property type="project" value="UniProtKB-KW"/>
</dbReference>
<evidence type="ECO:0000313" key="9">
    <source>
        <dbReference type="EMBL" id="RKR73525.1"/>
    </source>
</evidence>
<dbReference type="InterPro" id="IPR037051">
    <property type="entry name" value="4-carb_acid_sugar_kinase_N_sf"/>
</dbReference>
<keyword evidence="6" id="KW-0119">Carbohydrate metabolism</keyword>
<keyword evidence="5" id="KW-0067">ATP-binding</keyword>
<dbReference type="AlphaFoldDB" id="A0A495IEG3"/>
<keyword evidence="10" id="KW-1185">Reference proteome</keyword>